<gene>
    <name evidence="1" type="ORF">PLAO_000057</name>
</gene>
<protein>
    <submittedName>
        <fullName evidence="1">Uncharacterized protein</fullName>
    </submittedName>
</protein>
<evidence type="ECO:0000313" key="1">
    <source>
        <dbReference type="EMBL" id="QEG57127.1"/>
    </source>
</evidence>
<dbReference type="EMBL" id="MK623259">
    <property type="protein sequence ID" value="QEG57127.1"/>
    <property type="molecule type" value="Genomic_DNA"/>
</dbReference>
<proteinExistence type="predicted"/>
<accession>A0A5B9RKD6</accession>
<organism evidence="1">
    <name type="scientific">Pyrrhoderma lamaoense</name>
    <dbReference type="NCBI Taxonomy" id="2282106"/>
    <lineage>
        <taxon>Eukaryota</taxon>
        <taxon>Fungi</taxon>
        <taxon>Dikarya</taxon>
        <taxon>Basidiomycota</taxon>
        <taxon>Agaricomycotina</taxon>
        <taxon>Agaricomycetes</taxon>
        <taxon>Hymenochaetales</taxon>
        <taxon>Hymenochaetaceae</taxon>
        <taxon>Pyrrhoderma</taxon>
    </lineage>
</organism>
<sequence>MSSNHYGISLLVRDIILKTALSSSTLSKNNFFNRLKLDSEYLYVRVIVKIDDNKYLSLGKGHCIKLSDKKEIKSYISYLTKELAKMFDKYSIENILSLKVIYSKGDKDMHERFEVRNKNILDSSKIDDILSTLSLPKSINYSKLGKLTELSETLLFITDVKLNKNISYISVSKQPNKIY</sequence>
<name>A0A5B9RKD6_9AGAM</name>
<keyword evidence="1" id="KW-0496">Mitochondrion</keyword>
<dbReference type="AlphaFoldDB" id="A0A5B9RKD6"/>
<reference evidence="1" key="1">
    <citation type="submission" date="2019-03" db="EMBL/GenBank/DDBJ databases">
        <title>Evidence of extensive intraspecific noncoding reshuffling in a 169kb mitochondrial genome of basidiomycete fungus.</title>
        <authorList>
            <person name="Lee H.-H."/>
            <person name="Ke H.-M."/>
            <person name="Lin C.-Y.I."/>
            <person name="Lee T.J."/>
            <person name="Chung C.-L."/>
            <person name="Tsai I.J."/>
        </authorList>
    </citation>
    <scope>NUCLEOTIDE SEQUENCE</scope>
    <source>
        <strain evidence="1">FFPRI411162</strain>
    </source>
</reference>
<geneLocation type="mitochondrion" evidence="1"/>